<accession>A0AAV0XHI3</accession>
<comment type="caution">
    <text evidence="2">The sequence shown here is derived from an EMBL/GenBank/DDBJ whole genome shotgun (WGS) entry which is preliminary data.</text>
</comment>
<evidence type="ECO:0000256" key="1">
    <source>
        <dbReference type="SAM" id="Coils"/>
    </source>
</evidence>
<evidence type="ECO:0000313" key="2">
    <source>
        <dbReference type="EMBL" id="CAI6367002.1"/>
    </source>
</evidence>
<proteinExistence type="predicted"/>
<dbReference type="Proteomes" id="UP001160148">
    <property type="component" value="Unassembled WGS sequence"/>
</dbReference>
<protein>
    <submittedName>
        <fullName evidence="2">Uncharacterized protein</fullName>
    </submittedName>
</protein>
<gene>
    <name evidence="2" type="ORF">MEUPH1_LOCUS21525</name>
</gene>
<dbReference type="EMBL" id="CARXXK010000004">
    <property type="protein sequence ID" value="CAI6367002.1"/>
    <property type="molecule type" value="Genomic_DNA"/>
</dbReference>
<keyword evidence="1" id="KW-0175">Coiled coil</keyword>
<name>A0AAV0XHI3_9HEMI</name>
<feature type="coiled-coil region" evidence="1">
    <location>
        <begin position="153"/>
        <end position="180"/>
    </location>
</feature>
<evidence type="ECO:0000313" key="3">
    <source>
        <dbReference type="Proteomes" id="UP001160148"/>
    </source>
</evidence>
<dbReference type="AlphaFoldDB" id="A0AAV0XHI3"/>
<feature type="coiled-coil region" evidence="1">
    <location>
        <begin position="45"/>
        <end position="103"/>
    </location>
</feature>
<organism evidence="2 3">
    <name type="scientific">Macrosiphum euphorbiae</name>
    <name type="common">potato aphid</name>
    <dbReference type="NCBI Taxonomy" id="13131"/>
    <lineage>
        <taxon>Eukaryota</taxon>
        <taxon>Metazoa</taxon>
        <taxon>Ecdysozoa</taxon>
        <taxon>Arthropoda</taxon>
        <taxon>Hexapoda</taxon>
        <taxon>Insecta</taxon>
        <taxon>Pterygota</taxon>
        <taxon>Neoptera</taxon>
        <taxon>Paraneoptera</taxon>
        <taxon>Hemiptera</taxon>
        <taxon>Sternorrhyncha</taxon>
        <taxon>Aphidomorpha</taxon>
        <taxon>Aphidoidea</taxon>
        <taxon>Aphididae</taxon>
        <taxon>Macrosiphini</taxon>
        <taxon>Macrosiphum</taxon>
    </lineage>
</organism>
<reference evidence="2 3" key="1">
    <citation type="submission" date="2023-01" db="EMBL/GenBank/DDBJ databases">
        <authorList>
            <person name="Whitehead M."/>
        </authorList>
    </citation>
    <scope>NUCLEOTIDE SEQUENCE [LARGE SCALE GENOMIC DNA]</scope>
</reference>
<keyword evidence="3" id="KW-1185">Reference proteome</keyword>
<sequence>MEGDTLFNEARELEKRFLQYKQFWDNLMQQSNLLDKKKLLLCNQLSKLNFKINNLQKNKTELDELKCKLEMDVEELFEKSKQYEFLKTHLEVLNQRKDQLEKYSLTKGLEFEENMLQDKIDNVWKYFNDKDSKLDDEIKELELKLANRQEMVSKMFEKECNQYKKSIEKLNDENSVLNKKLCLISKIRENE</sequence>